<name>A0AA43UDA7_9LACT</name>
<dbReference type="AlphaFoldDB" id="A0AA43UDA7"/>
<sequence>MIREIDDELEKEVNSIETYLLMSFETEKDTLLAIEDIKKKYECIAYHTLESDTCNVIIPASINGTQLFEYEFAKDYGEALCRKYRGTGFVTLFRDIDWGTGELIGWLDLYYYDGQRVISGYQ</sequence>
<evidence type="ECO:0000313" key="2">
    <source>
        <dbReference type="Proteomes" id="UP001171751"/>
    </source>
</evidence>
<reference evidence="1" key="1">
    <citation type="submission" date="2023-07" db="EMBL/GenBank/DDBJ databases">
        <title>Between Cages and Wild: Unraveling the Impact of Captivity on Animal Microbiomes and Antimicrobial Resistance.</title>
        <authorList>
            <person name="Schmartz G.P."/>
            <person name="Rehner J."/>
            <person name="Schuff M.J."/>
            <person name="Becker S.L."/>
            <person name="Kravczyk M."/>
            <person name="Gurevich A."/>
            <person name="Francke R."/>
            <person name="Mueller R."/>
            <person name="Keller V."/>
            <person name="Keller A."/>
        </authorList>
    </citation>
    <scope>NUCLEOTIDE SEQUENCE</scope>
    <source>
        <strain evidence="1">S39M_St_73</strain>
    </source>
</reference>
<dbReference type="Proteomes" id="UP001171751">
    <property type="component" value="Unassembled WGS sequence"/>
</dbReference>
<protein>
    <submittedName>
        <fullName evidence="1">Uncharacterized protein</fullName>
    </submittedName>
</protein>
<dbReference type="EMBL" id="JAUNQW010000029">
    <property type="protein sequence ID" value="MDO5457865.1"/>
    <property type="molecule type" value="Genomic_DNA"/>
</dbReference>
<proteinExistence type="predicted"/>
<organism evidence="1 2">
    <name type="scientific">Atopococcus tabaci</name>
    <dbReference type="NCBI Taxonomy" id="269774"/>
    <lineage>
        <taxon>Bacteria</taxon>
        <taxon>Bacillati</taxon>
        <taxon>Bacillota</taxon>
        <taxon>Bacilli</taxon>
        <taxon>Lactobacillales</taxon>
        <taxon>Carnobacteriaceae</taxon>
        <taxon>Atopococcus</taxon>
    </lineage>
</organism>
<keyword evidence="2" id="KW-1185">Reference proteome</keyword>
<comment type="caution">
    <text evidence="1">The sequence shown here is derived from an EMBL/GenBank/DDBJ whole genome shotgun (WGS) entry which is preliminary data.</text>
</comment>
<evidence type="ECO:0000313" key="1">
    <source>
        <dbReference type="EMBL" id="MDO5457865.1"/>
    </source>
</evidence>
<accession>A0AA43UDA7</accession>
<gene>
    <name evidence="1" type="ORF">Q4F26_05900</name>
</gene>